<comment type="function">
    <text evidence="11">Mediates influx of magnesium ions. Alternates between open and closed states. Activated by low cytoplasmic Mg(2+) levels. Inactive when cytoplasmic Mg(2+) levels are high.</text>
</comment>
<dbReference type="PANTHER" id="PTHR46494">
    <property type="entry name" value="CORA FAMILY METAL ION TRANSPORTER (EUROFUNG)"/>
    <property type="match status" value="1"/>
</dbReference>
<accession>A0A425XXS3</accession>
<feature type="coiled-coil region" evidence="13">
    <location>
        <begin position="247"/>
        <end position="274"/>
    </location>
</feature>
<evidence type="ECO:0000256" key="5">
    <source>
        <dbReference type="ARBA" id="ARBA00022692"/>
    </source>
</evidence>
<evidence type="ECO:0000256" key="10">
    <source>
        <dbReference type="ARBA" id="ARBA00034269"/>
    </source>
</evidence>
<keyword evidence="4 12" id="KW-1003">Cell membrane</keyword>
<name>A0A425XXS3_9BACT</name>
<evidence type="ECO:0000256" key="8">
    <source>
        <dbReference type="ARBA" id="ARBA00023065"/>
    </source>
</evidence>
<evidence type="ECO:0000256" key="3">
    <source>
        <dbReference type="ARBA" id="ARBA00022448"/>
    </source>
</evidence>
<evidence type="ECO:0000256" key="2">
    <source>
        <dbReference type="ARBA" id="ARBA00009765"/>
    </source>
</evidence>
<organism evidence="14 15">
    <name type="scientific">Ancylomarina euxinus</name>
    <dbReference type="NCBI Taxonomy" id="2283627"/>
    <lineage>
        <taxon>Bacteria</taxon>
        <taxon>Pseudomonadati</taxon>
        <taxon>Bacteroidota</taxon>
        <taxon>Bacteroidia</taxon>
        <taxon>Marinilabiliales</taxon>
        <taxon>Marinifilaceae</taxon>
        <taxon>Ancylomarina</taxon>
    </lineage>
</organism>
<protein>
    <recommendedName>
        <fullName evidence="12">Magnesium transport protein CorA</fullName>
    </recommendedName>
</protein>
<dbReference type="FunFam" id="1.20.58.340:FF:000004">
    <property type="entry name" value="Magnesium transport protein CorA"/>
    <property type="match status" value="1"/>
</dbReference>
<evidence type="ECO:0000313" key="15">
    <source>
        <dbReference type="Proteomes" id="UP000285794"/>
    </source>
</evidence>
<evidence type="ECO:0000313" key="14">
    <source>
        <dbReference type="EMBL" id="RRG19510.1"/>
    </source>
</evidence>
<dbReference type="OrthoDB" id="9803416at2"/>
<sequence length="354" mass="41197">MARFIKTKKDTIGLSPYAIHFRGDKKSDFIRLRLIDFNSEKLNELEVDRVGEVLDYANSKTTSWFNVDGLHDEKIMQEISSGFKLDTLIIPDVLNTHARSKIHEYDNCIYISLKMLQYHQSNDLISAENFVLIIKENILLSFQEKVGDVFEPIRERLRKSKKRIRNSGSDYLAFAILDIIIDNYIYIISLVGEKIESLDDELIKNPSKKTLEEINKYKGEINFLRKSIKPCREMILSLAKMDSELLNENLSVHLKELQDNINLANDSLDSYREILSDQLSIFHTSVSNTLNDILKFLTIFSVIFIPLTFIAGIYGTNFDNIPELHYEYGYFVMWGVIIVTAISMILYFKQKKWF</sequence>
<dbReference type="Gene3D" id="3.30.460.20">
    <property type="entry name" value="CorA soluble domain-like"/>
    <property type="match status" value="1"/>
</dbReference>
<dbReference type="SUPFAM" id="SSF144083">
    <property type="entry name" value="Magnesium transport protein CorA, transmembrane region"/>
    <property type="match status" value="1"/>
</dbReference>
<keyword evidence="5 12" id="KW-0812">Transmembrane</keyword>
<keyword evidence="9 12" id="KW-0472">Membrane</keyword>
<dbReference type="PANTHER" id="PTHR46494:SF1">
    <property type="entry name" value="CORA FAMILY METAL ION TRANSPORTER (EUROFUNG)"/>
    <property type="match status" value="1"/>
</dbReference>
<evidence type="ECO:0000256" key="13">
    <source>
        <dbReference type="SAM" id="Coils"/>
    </source>
</evidence>
<dbReference type="RefSeq" id="WP_125031694.1">
    <property type="nucleotide sequence ID" value="NZ_JAPXVP010000017.1"/>
</dbReference>
<dbReference type="GO" id="GO:0015087">
    <property type="term" value="F:cobalt ion transmembrane transporter activity"/>
    <property type="evidence" value="ECO:0007669"/>
    <property type="project" value="UniProtKB-UniRule"/>
</dbReference>
<keyword evidence="3 12" id="KW-0813">Transport</keyword>
<dbReference type="Proteomes" id="UP000285794">
    <property type="component" value="Unassembled WGS sequence"/>
</dbReference>
<dbReference type="EMBL" id="QQWG01000019">
    <property type="protein sequence ID" value="RRG19510.1"/>
    <property type="molecule type" value="Genomic_DNA"/>
</dbReference>
<keyword evidence="13" id="KW-0175">Coiled coil</keyword>
<dbReference type="GO" id="GO:0005886">
    <property type="term" value="C:plasma membrane"/>
    <property type="evidence" value="ECO:0007669"/>
    <property type="project" value="UniProtKB-SubCell"/>
</dbReference>
<comment type="similarity">
    <text evidence="2 12">Belongs to the CorA metal ion transporter (MIT) (TC 1.A.35) family.</text>
</comment>
<dbReference type="InterPro" id="IPR045863">
    <property type="entry name" value="CorA_TM1_TM2"/>
</dbReference>
<dbReference type="CDD" id="cd12828">
    <property type="entry name" value="TmCorA-like_1"/>
    <property type="match status" value="1"/>
</dbReference>
<evidence type="ECO:0000256" key="1">
    <source>
        <dbReference type="ARBA" id="ARBA00004651"/>
    </source>
</evidence>
<evidence type="ECO:0000256" key="12">
    <source>
        <dbReference type="RuleBase" id="RU362010"/>
    </source>
</evidence>
<keyword evidence="6 12" id="KW-0460">Magnesium</keyword>
<evidence type="ECO:0000256" key="11">
    <source>
        <dbReference type="ARBA" id="ARBA00045497"/>
    </source>
</evidence>
<dbReference type="AlphaFoldDB" id="A0A425XXS3"/>
<feature type="transmembrane region" description="Helical" evidence="12">
    <location>
        <begin position="296"/>
        <end position="316"/>
    </location>
</feature>
<evidence type="ECO:0000256" key="9">
    <source>
        <dbReference type="ARBA" id="ARBA00023136"/>
    </source>
</evidence>
<comment type="catalytic activity">
    <reaction evidence="10">
        <text>Mg(2+)(in) = Mg(2+)(out)</text>
        <dbReference type="Rhea" id="RHEA:29827"/>
        <dbReference type="ChEBI" id="CHEBI:18420"/>
    </reaction>
</comment>
<dbReference type="InterPro" id="IPR002523">
    <property type="entry name" value="MgTranspt_CorA/ZnTranspt_ZntB"/>
</dbReference>
<keyword evidence="15" id="KW-1185">Reference proteome</keyword>
<evidence type="ECO:0000256" key="6">
    <source>
        <dbReference type="ARBA" id="ARBA00022842"/>
    </source>
</evidence>
<dbReference type="Gene3D" id="1.20.58.340">
    <property type="entry name" value="Magnesium transport protein CorA, transmembrane region"/>
    <property type="match status" value="2"/>
</dbReference>
<dbReference type="InterPro" id="IPR004488">
    <property type="entry name" value="Mg/Co-transport_prot_CorA"/>
</dbReference>
<dbReference type="InterPro" id="IPR045861">
    <property type="entry name" value="CorA_cytoplasmic_dom"/>
</dbReference>
<dbReference type="GO" id="GO:0000287">
    <property type="term" value="F:magnesium ion binding"/>
    <property type="evidence" value="ECO:0007669"/>
    <property type="project" value="TreeGrafter"/>
</dbReference>
<keyword evidence="7 12" id="KW-1133">Transmembrane helix</keyword>
<feature type="transmembrane region" description="Helical" evidence="12">
    <location>
        <begin position="328"/>
        <end position="348"/>
    </location>
</feature>
<evidence type="ECO:0000256" key="7">
    <source>
        <dbReference type="ARBA" id="ARBA00022989"/>
    </source>
</evidence>
<proteinExistence type="inferred from homology"/>
<dbReference type="Pfam" id="PF01544">
    <property type="entry name" value="CorA"/>
    <property type="match status" value="1"/>
</dbReference>
<dbReference type="GO" id="GO:0015095">
    <property type="term" value="F:magnesium ion transmembrane transporter activity"/>
    <property type="evidence" value="ECO:0007669"/>
    <property type="project" value="UniProtKB-UniRule"/>
</dbReference>
<comment type="subcellular location">
    <subcellularLocation>
        <location evidence="1">Cell membrane</location>
        <topology evidence="1">Multi-pass membrane protein</topology>
    </subcellularLocation>
    <subcellularLocation>
        <location evidence="12">Membrane</location>
        <topology evidence="12">Multi-pass membrane protein</topology>
    </subcellularLocation>
</comment>
<reference evidence="14 15" key="1">
    <citation type="submission" date="2018-07" db="EMBL/GenBank/DDBJ databases">
        <title>Draft genome sequence of Ancylomarina sp. M1P.</title>
        <authorList>
            <person name="Yadav S."/>
            <person name="Villanueva L."/>
            <person name="Damste J.S.S."/>
        </authorList>
    </citation>
    <scope>NUCLEOTIDE SEQUENCE [LARGE SCALE GENOMIC DNA]</scope>
    <source>
        <strain evidence="14 15">M1P</strain>
    </source>
</reference>
<evidence type="ECO:0000256" key="4">
    <source>
        <dbReference type="ARBA" id="ARBA00022475"/>
    </source>
</evidence>
<dbReference type="GO" id="GO:0050897">
    <property type="term" value="F:cobalt ion binding"/>
    <property type="evidence" value="ECO:0007669"/>
    <property type="project" value="TreeGrafter"/>
</dbReference>
<keyword evidence="8 12" id="KW-0406">Ion transport</keyword>
<dbReference type="NCBIfam" id="TIGR00383">
    <property type="entry name" value="corA"/>
    <property type="match status" value="1"/>
</dbReference>
<dbReference type="SUPFAM" id="SSF143865">
    <property type="entry name" value="CorA soluble domain-like"/>
    <property type="match status" value="1"/>
</dbReference>
<comment type="caution">
    <text evidence="14">The sequence shown here is derived from an EMBL/GenBank/DDBJ whole genome shotgun (WGS) entry which is preliminary data.</text>
</comment>
<gene>
    <name evidence="12 14" type="primary">corA</name>
    <name evidence="14" type="ORF">DWB61_14955</name>
</gene>